<dbReference type="EC" id="3.1.3.48" evidence="2"/>
<dbReference type="RefSeq" id="WP_182042225.1">
    <property type="nucleotide sequence ID" value="NZ_JACDZE010000001.1"/>
</dbReference>
<organism evidence="5 6">
    <name type="scientific">Moheibacter lacus</name>
    <dbReference type="NCBI Taxonomy" id="2745851"/>
    <lineage>
        <taxon>Bacteria</taxon>
        <taxon>Pseudomonadati</taxon>
        <taxon>Bacteroidota</taxon>
        <taxon>Flavobacteriia</taxon>
        <taxon>Flavobacteriales</taxon>
        <taxon>Weeksellaceae</taxon>
        <taxon>Moheibacter</taxon>
    </lineage>
</organism>
<dbReference type="Proteomes" id="UP000552241">
    <property type="component" value="Unassembled WGS sequence"/>
</dbReference>
<evidence type="ECO:0000313" key="6">
    <source>
        <dbReference type="Proteomes" id="UP000552241"/>
    </source>
</evidence>
<dbReference type="InterPro" id="IPR016667">
    <property type="entry name" value="Caps_polysacc_synth_CpsB/CapC"/>
</dbReference>
<keyword evidence="6" id="KW-1185">Reference proteome</keyword>
<dbReference type="AlphaFoldDB" id="A0A838ZJU1"/>
<comment type="caution">
    <text evidence="5">The sequence shown here is derived from an EMBL/GenBank/DDBJ whole genome shotgun (WGS) entry which is preliminary data.</text>
</comment>
<evidence type="ECO:0000256" key="3">
    <source>
        <dbReference type="ARBA" id="ARBA00022801"/>
    </source>
</evidence>
<protein>
    <recommendedName>
        <fullName evidence="2">protein-tyrosine-phosphatase</fullName>
        <ecNumber evidence="2">3.1.3.48</ecNumber>
    </recommendedName>
</protein>
<proteinExistence type="inferred from homology"/>
<dbReference type="PANTHER" id="PTHR39181:SF1">
    <property type="entry name" value="TYROSINE-PROTEIN PHOSPHATASE YWQE"/>
    <property type="match status" value="1"/>
</dbReference>
<dbReference type="GO" id="GO:0030145">
    <property type="term" value="F:manganese ion binding"/>
    <property type="evidence" value="ECO:0007669"/>
    <property type="project" value="InterPro"/>
</dbReference>
<dbReference type="GO" id="GO:0004725">
    <property type="term" value="F:protein tyrosine phosphatase activity"/>
    <property type="evidence" value="ECO:0007669"/>
    <property type="project" value="UniProtKB-EC"/>
</dbReference>
<comment type="similarity">
    <text evidence="1">Belongs to the metallo-dependent hydrolases superfamily. CpsB/CapC family.</text>
</comment>
<evidence type="ECO:0000256" key="4">
    <source>
        <dbReference type="ARBA" id="ARBA00051722"/>
    </source>
</evidence>
<evidence type="ECO:0000256" key="1">
    <source>
        <dbReference type="ARBA" id="ARBA00005750"/>
    </source>
</evidence>
<accession>A0A838ZJU1</accession>
<dbReference type="Gene3D" id="3.20.20.140">
    <property type="entry name" value="Metal-dependent hydrolases"/>
    <property type="match status" value="1"/>
</dbReference>
<sequence>MSNRQNVLPNAPFFPNEYVEVNSHILNGLTDGSKSIENSIELLQNFYNLGIRNILCTFRVSDGDLDHQTSRTYAWFESLKKWANQDQHLKNLTLNLSAVYVLDDRFPEISQKGKLQSYQNKWVFLELPQSGSLSDWKKLIGQLRQQGYNPILTQTERNRCFHHDLAQFFELKSTGCFFQIGLDSFTKEEDLTANTISHWLLRNHLVDFITTDFYAPNQFYFIPNLTQTPFFKESLDPMIRKTKFN</sequence>
<keyword evidence="3" id="KW-0378">Hydrolase</keyword>
<reference evidence="5 6" key="1">
    <citation type="submission" date="2020-07" db="EMBL/GenBank/DDBJ databases">
        <title>Moheibacter lacus sp. nov., a member of the family Flavobacteriaceae isolated from freshwater lake sediment.</title>
        <authorList>
            <person name="Liu Y."/>
        </authorList>
    </citation>
    <scope>NUCLEOTIDE SEQUENCE [LARGE SCALE GENOMIC DNA]</scope>
    <source>
        <strain evidence="5 6">BDHS18</strain>
    </source>
</reference>
<dbReference type="Pfam" id="PF19567">
    <property type="entry name" value="CpsB_CapC"/>
    <property type="match status" value="1"/>
</dbReference>
<gene>
    <name evidence="5" type="ORF">HU137_02485</name>
</gene>
<name>A0A838ZJU1_9FLAO</name>
<dbReference type="EMBL" id="JACDZE010000001">
    <property type="protein sequence ID" value="MBA5628634.1"/>
    <property type="molecule type" value="Genomic_DNA"/>
</dbReference>
<evidence type="ECO:0000313" key="5">
    <source>
        <dbReference type="EMBL" id="MBA5628634.1"/>
    </source>
</evidence>
<dbReference type="PANTHER" id="PTHR39181">
    <property type="entry name" value="TYROSINE-PROTEIN PHOSPHATASE YWQE"/>
    <property type="match status" value="1"/>
</dbReference>
<evidence type="ECO:0000256" key="2">
    <source>
        <dbReference type="ARBA" id="ARBA00013064"/>
    </source>
</evidence>
<comment type="catalytic activity">
    <reaction evidence="4">
        <text>O-phospho-L-tyrosyl-[protein] + H2O = L-tyrosyl-[protein] + phosphate</text>
        <dbReference type="Rhea" id="RHEA:10684"/>
        <dbReference type="Rhea" id="RHEA-COMP:10136"/>
        <dbReference type="Rhea" id="RHEA-COMP:20101"/>
        <dbReference type="ChEBI" id="CHEBI:15377"/>
        <dbReference type="ChEBI" id="CHEBI:43474"/>
        <dbReference type="ChEBI" id="CHEBI:46858"/>
        <dbReference type="ChEBI" id="CHEBI:61978"/>
        <dbReference type="EC" id="3.1.3.48"/>
    </reaction>
</comment>